<feature type="transmembrane region" description="Helical" evidence="10">
    <location>
        <begin position="319"/>
        <end position="343"/>
    </location>
</feature>
<evidence type="ECO:0000256" key="8">
    <source>
        <dbReference type="ARBA" id="ARBA00023136"/>
    </source>
</evidence>
<organism evidence="11 12">
    <name type="scientific">Fervidibacillus halotolerans</name>
    <dbReference type="NCBI Taxonomy" id="2980027"/>
    <lineage>
        <taxon>Bacteria</taxon>
        <taxon>Bacillati</taxon>
        <taxon>Bacillota</taxon>
        <taxon>Bacilli</taxon>
        <taxon>Bacillales</taxon>
        <taxon>Bacillaceae</taxon>
        <taxon>Fervidibacillus</taxon>
    </lineage>
</organism>
<feature type="transmembrane region" description="Helical" evidence="10">
    <location>
        <begin position="166"/>
        <end position="189"/>
    </location>
</feature>
<dbReference type="GO" id="GO:0042910">
    <property type="term" value="F:xenobiotic transmembrane transporter activity"/>
    <property type="evidence" value="ECO:0007669"/>
    <property type="project" value="InterPro"/>
</dbReference>
<evidence type="ECO:0000256" key="6">
    <source>
        <dbReference type="ARBA" id="ARBA00022692"/>
    </source>
</evidence>
<feature type="transmembrane region" description="Helical" evidence="10">
    <location>
        <begin position="12"/>
        <end position="36"/>
    </location>
</feature>
<dbReference type="InterPro" id="IPR051327">
    <property type="entry name" value="MATE_MepA_subfamily"/>
</dbReference>
<comment type="subcellular location">
    <subcellularLocation>
        <location evidence="1">Cell membrane</location>
        <topology evidence="1">Multi-pass membrane protein</topology>
    </subcellularLocation>
</comment>
<feature type="transmembrane region" description="Helical" evidence="10">
    <location>
        <begin position="389"/>
        <end position="413"/>
    </location>
</feature>
<keyword evidence="4" id="KW-0813">Transport</keyword>
<evidence type="ECO:0000256" key="5">
    <source>
        <dbReference type="ARBA" id="ARBA00022475"/>
    </source>
</evidence>
<evidence type="ECO:0000256" key="7">
    <source>
        <dbReference type="ARBA" id="ARBA00022989"/>
    </source>
</evidence>
<feature type="transmembrane region" description="Helical" evidence="10">
    <location>
        <begin position="236"/>
        <end position="259"/>
    </location>
</feature>
<keyword evidence="9" id="KW-0046">Antibiotic resistance</keyword>
<evidence type="ECO:0000313" key="12">
    <source>
        <dbReference type="Proteomes" id="UP001164726"/>
    </source>
</evidence>
<dbReference type="InterPro" id="IPR002528">
    <property type="entry name" value="MATE_fam"/>
</dbReference>
<evidence type="ECO:0000256" key="4">
    <source>
        <dbReference type="ARBA" id="ARBA00022448"/>
    </source>
</evidence>
<accession>A0A9E8M1A1</accession>
<evidence type="ECO:0000313" key="11">
    <source>
        <dbReference type="EMBL" id="WAA12671.1"/>
    </source>
</evidence>
<evidence type="ECO:0000256" key="2">
    <source>
        <dbReference type="ARBA" id="ARBA00008417"/>
    </source>
</evidence>
<dbReference type="InterPro" id="IPR045070">
    <property type="entry name" value="MATE_MepA-like"/>
</dbReference>
<comment type="similarity">
    <text evidence="2">Belongs to the multi antimicrobial extrusion (MATE) (TC 2.A.66.1) family. MepA subfamily.</text>
</comment>
<evidence type="ECO:0000256" key="1">
    <source>
        <dbReference type="ARBA" id="ARBA00004651"/>
    </source>
</evidence>
<protein>
    <recommendedName>
        <fullName evidence="3">Multidrug export protein MepA</fullName>
    </recommendedName>
</protein>
<keyword evidence="12" id="KW-1185">Reference proteome</keyword>
<dbReference type="RefSeq" id="WP_275420800.1">
    <property type="nucleotide sequence ID" value="NZ_CP106877.1"/>
</dbReference>
<feature type="transmembrane region" description="Helical" evidence="10">
    <location>
        <begin position="195"/>
        <end position="216"/>
    </location>
</feature>
<dbReference type="NCBIfam" id="TIGR00797">
    <property type="entry name" value="matE"/>
    <property type="match status" value="1"/>
</dbReference>
<name>A0A9E8M1A1_9BACI</name>
<dbReference type="GO" id="GO:0046677">
    <property type="term" value="P:response to antibiotic"/>
    <property type="evidence" value="ECO:0007669"/>
    <property type="project" value="UniProtKB-KW"/>
</dbReference>
<dbReference type="CDD" id="cd13143">
    <property type="entry name" value="MATE_MepA_like"/>
    <property type="match status" value="1"/>
</dbReference>
<feature type="transmembrane region" description="Helical" evidence="10">
    <location>
        <begin position="419"/>
        <end position="439"/>
    </location>
</feature>
<keyword evidence="5" id="KW-1003">Cell membrane</keyword>
<evidence type="ECO:0000256" key="10">
    <source>
        <dbReference type="SAM" id="Phobius"/>
    </source>
</evidence>
<dbReference type="GO" id="GO:0005886">
    <property type="term" value="C:plasma membrane"/>
    <property type="evidence" value="ECO:0007669"/>
    <property type="project" value="UniProtKB-SubCell"/>
</dbReference>
<proteinExistence type="inferred from homology"/>
<feature type="transmembrane region" description="Helical" evidence="10">
    <location>
        <begin position="48"/>
        <end position="81"/>
    </location>
</feature>
<feature type="transmembrane region" description="Helical" evidence="10">
    <location>
        <begin position="135"/>
        <end position="154"/>
    </location>
</feature>
<sequence length="454" mass="49506">MHTSHELAEKPIGSLLVHYSIPAIIAMVVNAIYNVVDRMFISHYAGEAAFAGLTVAFPLMLILFSITNLVGIGGASLFSIALGQKNIKRASHIFAVTLQLAMFFTLIILFFGVIFAKPLLVLSGGTNPEVLNYAFSYFQIILFGNVFQMFSFTLSSFVRTENHPRLSLIAMLVSAGTNIFLDYIFISILKLGVEGAAYATIIGQASGCLILLFFYLRGKSVVKLTKSSFSLDIPLVGHMITIGFSAFVSVLGASFSALLLNNVLEKYGGDAAITAMGAINSLFTFFIMPTDGITQAVQPIIGYNYGANLYHRVCQTLKLGLLVTISFASIIFILYECFPSFFMGLFIKQSSSTMEVAIPALRLFMLSIPILGINIVGIGYFQAIAKGKIAFIIGILRPFVFLIPLAMILPSHYGLTGAWLAQPVTDILAVICSVIPLYLSYTRLKSYDESYSRS</sequence>
<feature type="transmembrane region" description="Helical" evidence="10">
    <location>
        <begin position="363"/>
        <end position="382"/>
    </location>
</feature>
<dbReference type="KEGG" id="fhl:OE105_00565"/>
<feature type="transmembrane region" description="Helical" evidence="10">
    <location>
        <begin position="271"/>
        <end position="288"/>
    </location>
</feature>
<dbReference type="InterPro" id="IPR048279">
    <property type="entry name" value="MdtK-like"/>
</dbReference>
<evidence type="ECO:0000256" key="9">
    <source>
        <dbReference type="ARBA" id="ARBA00023251"/>
    </source>
</evidence>
<keyword evidence="7 10" id="KW-1133">Transmembrane helix</keyword>
<dbReference type="Proteomes" id="UP001164726">
    <property type="component" value="Chromosome"/>
</dbReference>
<dbReference type="PANTHER" id="PTHR43823">
    <property type="entry name" value="SPORULATION PROTEIN YKVU"/>
    <property type="match status" value="1"/>
</dbReference>
<dbReference type="EMBL" id="CP106877">
    <property type="protein sequence ID" value="WAA12671.1"/>
    <property type="molecule type" value="Genomic_DNA"/>
</dbReference>
<dbReference type="PIRSF" id="PIRSF006603">
    <property type="entry name" value="DinF"/>
    <property type="match status" value="1"/>
</dbReference>
<evidence type="ECO:0000256" key="3">
    <source>
        <dbReference type="ARBA" id="ARBA00022106"/>
    </source>
</evidence>
<keyword evidence="6 10" id="KW-0812">Transmembrane</keyword>
<dbReference type="PANTHER" id="PTHR43823:SF3">
    <property type="entry name" value="MULTIDRUG EXPORT PROTEIN MEPA"/>
    <property type="match status" value="1"/>
</dbReference>
<gene>
    <name evidence="11" type="ORF">OE105_00565</name>
</gene>
<keyword evidence="8 10" id="KW-0472">Membrane</keyword>
<feature type="transmembrane region" description="Helical" evidence="10">
    <location>
        <begin position="93"/>
        <end position="115"/>
    </location>
</feature>
<reference evidence="11" key="1">
    <citation type="submission" date="2022-09" db="EMBL/GenBank/DDBJ databases">
        <title>Complete Genomes of Fervidibacillus albus and Fervidibacillus halotolerans isolated from tidal flat sediments.</title>
        <authorList>
            <person name="Kwon K.K."/>
            <person name="Yang S.-H."/>
            <person name="Park M.J."/>
            <person name="Oh H.-M."/>
        </authorList>
    </citation>
    <scope>NUCLEOTIDE SEQUENCE</scope>
    <source>
        <strain evidence="11">MEBiC13594</strain>
    </source>
</reference>
<dbReference type="Pfam" id="PF01554">
    <property type="entry name" value="MatE"/>
    <property type="match status" value="2"/>
</dbReference>
<dbReference type="GO" id="GO:0015297">
    <property type="term" value="F:antiporter activity"/>
    <property type="evidence" value="ECO:0007669"/>
    <property type="project" value="InterPro"/>
</dbReference>
<dbReference type="AlphaFoldDB" id="A0A9E8M1A1"/>